<dbReference type="Proteomes" id="UP000696280">
    <property type="component" value="Unassembled WGS sequence"/>
</dbReference>
<dbReference type="AlphaFoldDB" id="A0A9N9PKI1"/>
<evidence type="ECO:0000313" key="2">
    <source>
        <dbReference type="EMBL" id="CAG8949926.1"/>
    </source>
</evidence>
<evidence type="ECO:0000256" key="1">
    <source>
        <dbReference type="SAM" id="MobiDB-lite"/>
    </source>
</evidence>
<dbReference type="OrthoDB" id="3557763at2759"/>
<sequence length="81" mass="8844">MPSQTSTPIAHPIPRRHSPVLANASFGQDINLYLSSSLNSKAKSPYTFISRMGENDYSPPAPPPPSPVNYPSDSWSTACRR</sequence>
<protein>
    <submittedName>
        <fullName evidence="2">Uncharacterized protein</fullName>
    </submittedName>
</protein>
<comment type="caution">
    <text evidence="2">The sequence shown here is derived from an EMBL/GenBank/DDBJ whole genome shotgun (WGS) entry which is preliminary data.</text>
</comment>
<gene>
    <name evidence="2" type="ORF">HYFRA_00004256</name>
</gene>
<name>A0A9N9PKI1_9HELO</name>
<feature type="region of interest" description="Disordered" evidence="1">
    <location>
        <begin position="50"/>
        <end position="81"/>
    </location>
</feature>
<dbReference type="EMBL" id="CAJVRL010000025">
    <property type="protein sequence ID" value="CAG8949926.1"/>
    <property type="molecule type" value="Genomic_DNA"/>
</dbReference>
<organism evidence="2 3">
    <name type="scientific">Hymenoscyphus fraxineus</name>
    <dbReference type="NCBI Taxonomy" id="746836"/>
    <lineage>
        <taxon>Eukaryota</taxon>
        <taxon>Fungi</taxon>
        <taxon>Dikarya</taxon>
        <taxon>Ascomycota</taxon>
        <taxon>Pezizomycotina</taxon>
        <taxon>Leotiomycetes</taxon>
        <taxon>Helotiales</taxon>
        <taxon>Helotiaceae</taxon>
        <taxon>Hymenoscyphus</taxon>
    </lineage>
</organism>
<keyword evidence="3" id="KW-1185">Reference proteome</keyword>
<accession>A0A9N9PKI1</accession>
<evidence type="ECO:0000313" key="3">
    <source>
        <dbReference type="Proteomes" id="UP000696280"/>
    </source>
</evidence>
<feature type="compositionally biased region" description="Pro residues" evidence="1">
    <location>
        <begin position="59"/>
        <end position="68"/>
    </location>
</feature>
<reference evidence="2" key="1">
    <citation type="submission" date="2021-07" db="EMBL/GenBank/DDBJ databases">
        <authorList>
            <person name="Durling M."/>
        </authorList>
    </citation>
    <scope>NUCLEOTIDE SEQUENCE</scope>
</reference>
<proteinExistence type="predicted"/>